<keyword evidence="2" id="KW-0012">Acyltransferase</keyword>
<dbReference type="InterPro" id="IPR016181">
    <property type="entry name" value="Acyl_CoA_acyltransferase"/>
</dbReference>
<dbReference type="InterPro" id="IPR000182">
    <property type="entry name" value="GNAT_dom"/>
</dbReference>
<feature type="domain" description="N-acetyltransferase" evidence="3">
    <location>
        <begin position="4"/>
        <end position="152"/>
    </location>
</feature>
<name>A0A8E1VZ35_9PSEU</name>
<evidence type="ECO:0000259" key="3">
    <source>
        <dbReference type="PROSITE" id="PS51186"/>
    </source>
</evidence>
<dbReference type="Pfam" id="PF13508">
    <property type="entry name" value="Acetyltransf_7"/>
    <property type="match status" value="1"/>
</dbReference>
<evidence type="ECO:0000313" key="5">
    <source>
        <dbReference type="Proteomes" id="UP000550260"/>
    </source>
</evidence>
<dbReference type="Proteomes" id="UP000550260">
    <property type="component" value="Unassembled WGS sequence"/>
</dbReference>
<evidence type="ECO:0000256" key="2">
    <source>
        <dbReference type="ARBA" id="ARBA00023315"/>
    </source>
</evidence>
<dbReference type="PROSITE" id="PS51186">
    <property type="entry name" value="GNAT"/>
    <property type="match status" value="1"/>
</dbReference>
<gene>
    <name evidence="4" type="ORF">H5411_18055</name>
</gene>
<dbReference type="InterPro" id="IPR050832">
    <property type="entry name" value="Bact_Acetyltransf"/>
</dbReference>
<comment type="caution">
    <text evidence="4">The sequence shown here is derived from an EMBL/GenBank/DDBJ whole genome shotgun (WGS) entry which is preliminary data.</text>
</comment>
<dbReference type="SUPFAM" id="SSF55729">
    <property type="entry name" value="Acyl-CoA N-acyltransferases (Nat)"/>
    <property type="match status" value="1"/>
</dbReference>
<dbReference type="GO" id="GO:0016747">
    <property type="term" value="F:acyltransferase activity, transferring groups other than amino-acyl groups"/>
    <property type="evidence" value="ECO:0007669"/>
    <property type="project" value="InterPro"/>
</dbReference>
<keyword evidence="1" id="KW-0808">Transferase</keyword>
<evidence type="ECO:0000256" key="1">
    <source>
        <dbReference type="ARBA" id="ARBA00022679"/>
    </source>
</evidence>
<dbReference type="EMBL" id="JACJHR010000023">
    <property type="protein sequence ID" value="MBB2501025.1"/>
    <property type="molecule type" value="Genomic_DNA"/>
</dbReference>
<evidence type="ECO:0000313" key="4">
    <source>
        <dbReference type="EMBL" id="MBB2501025.1"/>
    </source>
</evidence>
<reference evidence="4 5" key="1">
    <citation type="submission" date="2020-08" db="EMBL/GenBank/DDBJ databases">
        <title>Amycolatopsis echigonensis JCM 21831.</title>
        <authorList>
            <person name="Tedsree N."/>
            <person name="Kuncharoen N."/>
            <person name="Likhitwitayawuid K."/>
            <person name="Tanasupawat S."/>
        </authorList>
    </citation>
    <scope>NUCLEOTIDE SEQUENCE [LARGE SCALE GENOMIC DNA]</scope>
    <source>
        <strain evidence="4 5">JCM 21831</strain>
    </source>
</reference>
<dbReference type="AlphaFoldDB" id="A0A8E1VZ35"/>
<dbReference type="Gene3D" id="3.40.630.30">
    <property type="match status" value="1"/>
</dbReference>
<proteinExistence type="predicted"/>
<accession>A0A8E1VZ35</accession>
<sequence>MTTADLRRATAADARDIADVWLRSFSAALPTVRRVHDDDAVRWWFANIVVPQQETWIAVAESAVAGLLVLDGAELAQLYLDLPWRGRGIGDQLVDLAKQLRPDGLTLWTFQINEPAQRFYRRHGFVAVEYTDGQRNEEGEPDVRYVWHPPQAD</sequence>
<organism evidence="4 5">
    <name type="scientific">Amycolatopsis echigonensis</name>
    <dbReference type="NCBI Taxonomy" id="2576905"/>
    <lineage>
        <taxon>Bacteria</taxon>
        <taxon>Bacillati</taxon>
        <taxon>Actinomycetota</taxon>
        <taxon>Actinomycetes</taxon>
        <taxon>Pseudonocardiales</taxon>
        <taxon>Pseudonocardiaceae</taxon>
        <taxon>Amycolatopsis</taxon>
    </lineage>
</organism>
<dbReference type="PANTHER" id="PTHR43877">
    <property type="entry name" value="AMINOALKYLPHOSPHONATE N-ACETYLTRANSFERASE-RELATED-RELATED"/>
    <property type="match status" value="1"/>
</dbReference>
<protein>
    <submittedName>
        <fullName evidence="4">GNAT family N-acetyltransferase</fullName>
    </submittedName>
</protein>